<proteinExistence type="predicted"/>
<accession>A0A4Y2IQ87</accession>
<keyword evidence="2" id="KW-1185">Reference proteome</keyword>
<organism evidence="1 2">
    <name type="scientific">Araneus ventricosus</name>
    <name type="common">Orbweaver spider</name>
    <name type="synonym">Epeira ventricosa</name>
    <dbReference type="NCBI Taxonomy" id="182803"/>
    <lineage>
        <taxon>Eukaryota</taxon>
        <taxon>Metazoa</taxon>
        <taxon>Ecdysozoa</taxon>
        <taxon>Arthropoda</taxon>
        <taxon>Chelicerata</taxon>
        <taxon>Arachnida</taxon>
        <taxon>Araneae</taxon>
        <taxon>Araneomorphae</taxon>
        <taxon>Entelegynae</taxon>
        <taxon>Araneoidea</taxon>
        <taxon>Araneidae</taxon>
        <taxon>Araneus</taxon>
    </lineage>
</organism>
<dbReference type="AlphaFoldDB" id="A0A4Y2IQ87"/>
<protein>
    <submittedName>
        <fullName evidence="1">Uncharacterized protein</fullName>
    </submittedName>
</protein>
<sequence length="100" mass="11252">MNLQCTIAPDLFQCDQSSRGHCILYTTFSTAESNMSPGILSTVRNMLSFKVVNVGTPPRYILDFKKSHRKKSREVRSGENGHGECCVQDAMCKPREGWSH</sequence>
<comment type="caution">
    <text evidence="1">The sequence shown here is derived from an EMBL/GenBank/DDBJ whole genome shotgun (WGS) entry which is preliminary data.</text>
</comment>
<evidence type="ECO:0000313" key="1">
    <source>
        <dbReference type="EMBL" id="GBM79834.1"/>
    </source>
</evidence>
<name>A0A4Y2IQ87_ARAVE</name>
<evidence type="ECO:0000313" key="2">
    <source>
        <dbReference type="Proteomes" id="UP000499080"/>
    </source>
</evidence>
<dbReference type="EMBL" id="BGPR01002844">
    <property type="protein sequence ID" value="GBM79834.1"/>
    <property type="molecule type" value="Genomic_DNA"/>
</dbReference>
<reference evidence="1 2" key="1">
    <citation type="journal article" date="2019" name="Sci. Rep.">
        <title>Orb-weaving spider Araneus ventricosus genome elucidates the spidroin gene catalogue.</title>
        <authorList>
            <person name="Kono N."/>
            <person name="Nakamura H."/>
            <person name="Ohtoshi R."/>
            <person name="Moran D.A.P."/>
            <person name="Shinohara A."/>
            <person name="Yoshida Y."/>
            <person name="Fujiwara M."/>
            <person name="Mori M."/>
            <person name="Tomita M."/>
            <person name="Arakawa K."/>
        </authorList>
    </citation>
    <scope>NUCLEOTIDE SEQUENCE [LARGE SCALE GENOMIC DNA]</scope>
</reference>
<dbReference type="Proteomes" id="UP000499080">
    <property type="component" value="Unassembled WGS sequence"/>
</dbReference>
<gene>
    <name evidence="1" type="ORF">AVEN_127150_1</name>
</gene>